<dbReference type="InterPro" id="IPR011006">
    <property type="entry name" value="CheY-like_superfamily"/>
</dbReference>
<dbReference type="AlphaFoldDB" id="A0A2S5A7B5"/>
<dbReference type="CDD" id="cd06170">
    <property type="entry name" value="LuxR_C_like"/>
    <property type="match status" value="1"/>
</dbReference>
<dbReference type="SMART" id="SM00421">
    <property type="entry name" value="HTH_LUXR"/>
    <property type="match status" value="1"/>
</dbReference>
<evidence type="ECO:0000313" key="7">
    <source>
        <dbReference type="Proteomes" id="UP000237310"/>
    </source>
</evidence>
<evidence type="ECO:0000256" key="1">
    <source>
        <dbReference type="ARBA" id="ARBA00022553"/>
    </source>
</evidence>
<dbReference type="GO" id="GO:0006355">
    <property type="term" value="P:regulation of DNA-templated transcription"/>
    <property type="evidence" value="ECO:0007669"/>
    <property type="project" value="InterPro"/>
</dbReference>
<dbReference type="GO" id="GO:0000160">
    <property type="term" value="P:phosphorelay signal transduction system"/>
    <property type="evidence" value="ECO:0007669"/>
    <property type="project" value="InterPro"/>
</dbReference>
<dbReference type="Gene3D" id="3.40.50.2300">
    <property type="match status" value="1"/>
</dbReference>
<dbReference type="InterPro" id="IPR000792">
    <property type="entry name" value="Tscrpt_reg_LuxR_C"/>
</dbReference>
<dbReference type="OrthoDB" id="9797341at2"/>
<dbReference type="InterPro" id="IPR016032">
    <property type="entry name" value="Sig_transdc_resp-reg_C-effctor"/>
</dbReference>
<gene>
    <name evidence="6" type="ORF">C3L50_13245</name>
</gene>
<feature type="domain" description="HTH luxR-type" evidence="4">
    <location>
        <begin position="148"/>
        <end position="213"/>
    </location>
</feature>
<dbReference type="InterPro" id="IPR039420">
    <property type="entry name" value="WalR-like"/>
</dbReference>
<dbReference type="SUPFAM" id="SSF52172">
    <property type="entry name" value="CheY-like"/>
    <property type="match status" value="1"/>
</dbReference>
<keyword evidence="7" id="KW-1185">Reference proteome</keyword>
<dbReference type="InterPro" id="IPR001789">
    <property type="entry name" value="Sig_transdc_resp-reg_receiver"/>
</dbReference>
<keyword evidence="1 3" id="KW-0597">Phosphoprotein</keyword>
<dbReference type="CDD" id="cd17535">
    <property type="entry name" value="REC_NarL-like"/>
    <property type="match status" value="1"/>
</dbReference>
<dbReference type="RefSeq" id="WP_103806655.1">
    <property type="nucleotide sequence ID" value="NZ_PQVG01000007.1"/>
</dbReference>
<dbReference type="SMART" id="SM00448">
    <property type="entry name" value="REC"/>
    <property type="match status" value="1"/>
</dbReference>
<dbReference type="PROSITE" id="PS50110">
    <property type="entry name" value="RESPONSE_REGULATORY"/>
    <property type="match status" value="1"/>
</dbReference>
<dbReference type="Pfam" id="PF00196">
    <property type="entry name" value="GerE"/>
    <property type="match status" value="1"/>
</dbReference>
<evidence type="ECO:0000313" key="6">
    <source>
        <dbReference type="EMBL" id="POY38222.1"/>
    </source>
</evidence>
<reference evidence="6 7" key="1">
    <citation type="submission" date="2018-01" db="EMBL/GenBank/DDBJ databases">
        <authorList>
            <person name="Gaut B.S."/>
            <person name="Morton B.R."/>
            <person name="Clegg M.T."/>
            <person name="Duvall M.R."/>
        </authorList>
    </citation>
    <scope>NUCLEOTIDE SEQUENCE [LARGE SCALE GENOMIC DNA]</scope>
    <source>
        <strain evidence="6 7">HR-AY</strain>
    </source>
</reference>
<accession>A0A2S5A7B5</accession>
<keyword evidence="2 6" id="KW-0238">DNA-binding</keyword>
<dbReference type="PROSITE" id="PS50043">
    <property type="entry name" value="HTH_LUXR_2"/>
    <property type="match status" value="1"/>
</dbReference>
<feature type="domain" description="Response regulatory" evidence="5">
    <location>
        <begin position="3"/>
        <end position="120"/>
    </location>
</feature>
<dbReference type="PANTHER" id="PTHR43214:SF40">
    <property type="entry name" value="TRANSCRIPTIONAL REGULATORY PROTEIN LNRK"/>
    <property type="match status" value="1"/>
</dbReference>
<dbReference type="PANTHER" id="PTHR43214">
    <property type="entry name" value="TWO-COMPONENT RESPONSE REGULATOR"/>
    <property type="match status" value="1"/>
</dbReference>
<dbReference type="Proteomes" id="UP000237310">
    <property type="component" value="Unassembled WGS sequence"/>
</dbReference>
<name>A0A2S5A7B5_9FLAO</name>
<sequence length="215" mass="24284">MIKILIVEDNFFLQKALEEKLSNFSDIIIKDIAQNGEEALVILEKNHVVDLILMDIEMPKMNGIKATEIIKSKYPQIKIVIITVFDNDENIFNAIKAGADGYLLKETKAEKIYEAIGETLSGGAAMSPSIAMKTLKFLKNPVVFEDLETPEQIALSDREIEVLEQLSQGLKNQAIADNLFISFSTVKKHIENIYKKLQAHNRIELIQKAKQNKLL</sequence>
<dbReference type="GO" id="GO:0003677">
    <property type="term" value="F:DNA binding"/>
    <property type="evidence" value="ECO:0007669"/>
    <property type="project" value="UniProtKB-KW"/>
</dbReference>
<evidence type="ECO:0000259" key="5">
    <source>
        <dbReference type="PROSITE" id="PS50110"/>
    </source>
</evidence>
<comment type="caution">
    <text evidence="6">The sequence shown here is derived from an EMBL/GenBank/DDBJ whole genome shotgun (WGS) entry which is preliminary data.</text>
</comment>
<feature type="modified residue" description="4-aspartylphosphate" evidence="3">
    <location>
        <position position="55"/>
    </location>
</feature>
<dbReference type="EMBL" id="PQVG01000007">
    <property type="protein sequence ID" value="POY38222.1"/>
    <property type="molecule type" value="Genomic_DNA"/>
</dbReference>
<dbReference type="SUPFAM" id="SSF46894">
    <property type="entry name" value="C-terminal effector domain of the bipartite response regulators"/>
    <property type="match status" value="1"/>
</dbReference>
<evidence type="ECO:0000256" key="3">
    <source>
        <dbReference type="PROSITE-ProRule" id="PRU00169"/>
    </source>
</evidence>
<dbReference type="Pfam" id="PF00072">
    <property type="entry name" value="Response_reg"/>
    <property type="match status" value="1"/>
</dbReference>
<organism evidence="6 7">
    <name type="scientific">Flavobacterium alvei</name>
    <dbReference type="NCBI Taxonomy" id="2080416"/>
    <lineage>
        <taxon>Bacteria</taxon>
        <taxon>Pseudomonadati</taxon>
        <taxon>Bacteroidota</taxon>
        <taxon>Flavobacteriia</taxon>
        <taxon>Flavobacteriales</taxon>
        <taxon>Flavobacteriaceae</taxon>
        <taxon>Flavobacterium</taxon>
    </lineage>
</organism>
<dbReference type="PRINTS" id="PR00038">
    <property type="entry name" value="HTHLUXR"/>
</dbReference>
<evidence type="ECO:0000259" key="4">
    <source>
        <dbReference type="PROSITE" id="PS50043"/>
    </source>
</evidence>
<dbReference type="PROSITE" id="PS00622">
    <property type="entry name" value="HTH_LUXR_1"/>
    <property type="match status" value="1"/>
</dbReference>
<dbReference type="InterPro" id="IPR058245">
    <property type="entry name" value="NreC/VraR/RcsB-like_REC"/>
</dbReference>
<protein>
    <submittedName>
        <fullName evidence="6">DNA-binding response regulator</fullName>
    </submittedName>
</protein>
<evidence type="ECO:0000256" key="2">
    <source>
        <dbReference type="ARBA" id="ARBA00023125"/>
    </source>
</evidence>
<proteinExistence type="predicted"/>